<gene>
    <name evidence="3" type="ORF">COW81_02605</name>
</gene>
<evidence type="ECO:0000313" key="4">
    <source>
        <dbReference type="Proteomes" id="UP000231143"/>
    </source>
</evidence>
<evidence type="ECO:0000256" key="1">
    <source>
        <dbReference type="ARBA" id="ARBA00008007"/>
    </source>
</evidence>
<name>A0A2H0DZ54_9BACT</name>
<evidence type="ECO:0000259" key="2">
    <source>
        <dbReference type="Pfam" id="PF00156"/>
    </source>
</evidence>
<dbReference type="Pfam" id="PF00156">
    <property type="entry name" value="Pribosyltran"/>
    <property type="match status" value="1"/>
</dbReference>
<feature type="domain" description="Phosphoribosyltransferase" evidence="2">
    <location>
        <begin position="173"/>
        <end position="216"/>
    </location>
</feature>
<proteinExistence type="inferred from homology"/>
<dbReference type="PANTHER" id="PTHR47505">
    <property type="entry name" value="DNA UTILIZATION PROTEIN YHGH"/>
    <property type="match status" value="1"/>
</dbReference>
<evidence type="ECO:0000313" key="3">
    <source>
        <dbReference type="EMBL" id="PIP86979.1"/>
    </source>
</evidence>
<comment type="similarity">
    <text evidence="1">Belongs to the ComF/GntX family.</text>
</comment>
<dbReference type="CDD" id="cd06223">
    <property type="entry name" value="PRTases_typeI"/>
    <property type="match status" value="1"/>
</dbReference>
<comment type="caution">
    <text evidence="3">The sequence shown here is derived from an EMBL/GenBank/DDBJ whole genome shotgun (WGS) entry which is preliminary data.</text>
</comment>
<reference evidence="3 4" key="1">
    <citation type="submission" date="2017-09" db="EMBL/GenBank/DDBJ databases">
        <title>Depth-based differentiation of microbial function through sediment-hosted aquifers and enrichment of novel symbionts in the deep terrestrial subsurface.</title>
        <authorList>
            <person name="Probst A.J."/>
            <person name="Ladd B."/>
            <person name="Jarett J.K."/>
            <person name="Geller-Mcgrath D.E."/>
            <person name="Sieber C.M."/>
            <person name="Emerson J.B."/>
            <person name="Anantharaman K."/>
            <person name="Thomas B.C."/>
            <person name="Malmstrom R."/>
            <person name="Stieglmeier M."/>
            <person name="Klingl A."/>
            <person name="Woyke T."/>
            <person name="Ryan C.M."/>
            <person name="Banfield J.F."/>
        </authorList>
    </citation>
    <scope>NUCLEOTIDE SEQUENCE [LARGE SCALE GENOMIC DNA]</scope>
    <source>
        <strain evidence="3">CG22_combo_CG10-13_8_21_14_all_36_13</strain>
    </source>
</reference>
<dbReference type="AlphaFoldDB" id="A0A2H0DZ54"/>
<accession>A0A2H0DZ54</accession>
<organism evidence="3 4">
    <name type="scientific">Candidatus Campbellbacteria bacterium CG22_combo_CG10-13_8_21_14_all_36_13</name>
    <dbReference type="NCBI Taxonomy" id="1974529"/>
    <lineage>
        <taxon>Bacteria</taxon>
        <taxon>Candidatus Campbelliibacteriota</taxon>
    </lineage>
</organism>
<dbReference type="PANTHER" id="PTHR47505:SF1">
    <property type="entry name" value="DNA UTILIZATION PROTEIN YHGH"/>
    <property type="match status" value="1"/>
</dbReference>
<dbReference type="Proteomes" id="UP000231143">
    <property type="component" value="Unassembled WGS sequence"/>
</dbReference>
<sequence length="217" mass="25603">MFTILKTFLLDTLFPRNSFEKKISEIDLDTFIKESGRFSIKEWRGITYFFDYSNIFVRNSIHSLKYKRNKKIALLYGEIIFDYLMGELYEETHTTKNDKTIITIIPSSKKRLQNRGWNQCELILSEIKKLDTNNYFEYSTRNLIKTKNTESQTRMRNKKEREKNVYGSFSIIKPEVFFKKTVILIDDVTTTGSTIKEAGKIIKNTGAKEVRLITFAH</sequence>
<dbReference type="InterPro" id="IPR051910">
    <property type="entry name" value="ComF/GntX_DNA_util-trans"/>
</dbReference>
<dbReference type="InterPro" id="IPR000836">
    <property type="entry name" value="PRTase_dom"/>
</dbReference>
<dbReference type="InterPro" id="IPR029057">
    <property type="entry name" value="PRTase-like"/>
</dbReference>
<dbReference type="SUPFAM" id="SSF53271">
    <property type="entry name" value="PRTase-like"/>
    <property type="match status" value="1"/>
</dbReference>
<protein>
    <recommendedName>
        <fullName evidence="2">Phosphoribosyltransferase domain-containing protein</fullName>
    </recommendedName>
</protein>
<dbReference type="EMBL" id="PCTT01000035">
    <property type="protein sequence ID" value="PIP86979.1"/>
    <property type="molecule type" value="Genomic_DNA"/>
</dbReference>
<dbReference type="Gene3D" id="3.40.50.2020">
    <property type="match status" value="1"/>
</dbReference>